<feature type="transmembrane region" description="Helical" evidence="5">
    <location>
        <begin position="190"/>
        <end position="209"/>
    </location>
</feature>
<feature type="transmembrane region" description="Helical" evidence="5">
    <location>
        <begin position="410"/>
        <end position="430"/>
    </location>
</feature>
<dbReference type="GO" id="GO:0016020">
    <property type="term" value="C:membrane"/>
    <property type="evidence" value="ECO:0007669"/>
    <property type="project" value="UniProtKB-SubCell"/>
</dbReference>
<dbReference type="InterPro" id="IPR007016">
    <property type="entry name" value="O-antigen_ligase-rel_domated"/>
</dbReference>
<sequence length="440" mass="47289">MIRTAASNPTLRQPILLCLCLLLPSAVWVESDAYRYAGGVLLILALLDYWRTPSPARVTIGMAGIACFAWAAYVAARFALTAATAPPGLRLGSAEGIYLFPVAFTLLGYAFYRFRADLRRLPLLFMLVSLVMLGVSINYQAVLAGERAGFLFHNNTIHASVAGGLIAVIAVSFIERALRGLGRSAHRGTLLRLGLGLLVLAFCLLGIFGAKSKGVWLALGLTMPLQVAAMLIHLPRRRRLLVGAAAAAAVAGMLVAVAGSLTLEMKPSLMSALALLDAVAVDGDFQSVHEAIASGAVPFSFGERLMLWMNALEVVALHPVFGAGIGWEEGWNASRYAGAPYKLMHNGYAEILVRYGISGLVFFLVLYGAFALHVVRAARQRLIPAGAAKTWMFTLLFFALTLLTNSNNRLAIGESFILISAGFAFCCFYLQQHARNPQIS</sequence>
<comment type="subcellular location">
    <subcellularLocation>
        <location evidence="1">Membrane</location>
        <topology evidence="1">Multi-pass membrane protein</topology>
    </subcellularLocation>
</comment>
<dbReference type="EMBL" id="JAGIYY010000012">
    <property type="protein sequence ID" value="MBP0441195.1"/>
    <property type="molecule type" value="Genomic_DNA"/>
</dbReference>
<feature type="transmembrane region" description="Helical" evidence="5">
    <location>
        <begin position="124"/>
        <end position="145"/>
    </location>
</feature>
<evidence type="ECO:0000313" key="7">
    <source>
        <dbReference type="EMBL" id="MBP0441195.1"/>
    </source>
</evidence>
<evidence type="ECO:0000256" key="2">
    <source>
        <dbReference type="ARBA" id="ARBA00022692"/>
    </source>
</evidence>
<evidence type="ECO:0000256" key="3">
    <source>
        <dbReference type="ARBA" id="ARBA00022989"/>
    </source>
</evidence>
<feature type="transmembrane region" description="Helical" evidence="5">
    <location>
        <begin position="96"/>
        <end position="112"/>
    </location>
</feature>
<dbReference type="AlphaFoldDB" id="A0A8J7ULQ5"/>
<evidence type="ECO:0000256" key="5">
    <source>
        <dbReference type="SAM" id="Phobius"/>
    </source>
</evidence>
<feature type="transmembrane region" description="Helical" evidence="5">
    <location>
        <begin position="352"/>
        <end position="375"/>
    </location>
</feature>
<feature type="transmembrane region" description="Helical" evidence="5">
    <location>
        <begin position="58"/>
        <end position="76"/>
    </location>
</feature>
<dbReference type="InterPro" id="IPR051533">
    <property type="entry name" value="WaaL-like"/>
</dbReference>
<keyword evidence="4 5" id="KW-0472">Membrane</keyword>
<feature type="transmembrane region" description="Helical" evidence="5">
    <location>
        <begin position="241"/>
        <end position="263"/>
    </location>
</feature>
<dbReference type="PANTHER" id="PTHR37422">
    <property type="entry name" value="TEICHURONIC ACID BIOSYNTHESIS PROTEIN TUAE"/>
    <property type="match status" value="1"/>
</dbReference>
<keyword evidence="3 5" id="KW-1133">Transmembrane helix</keyword>
<organism evidence="7 8">
    <name type="scientific">Tianweitania sediminis</name>
    <dbReference type="NCBI Taxonomy" id="1502156"/>
    <lineage>
        <taxon>Bacteria</taxon>
        <taxon>Pseudomonadati</taxon>
        <taxon>Pseudomonadota</taxon>
        <taxon>Alphaproteobacteria</taxon>
        <taxon>Hyphomicrobiales</taxon>
        <taxon>Phyllobacteriaceae</taxon>
        <taxon>Tianweitania</taxon>
    </lineage>
</organism>
<keyword evidence="2 5" id="KW-0812">Transmembrane</keyword>
<dbReference type="RefSeq" id="WP_209337227.1">
    <property type="nucleotide sequence ID" value="NZ_JAGIYY010000012.1"/>
</dbReference>
<feature type="domain" description="O-antigen ligase-related" evidence="6">
    <location>
        <begin position="199"/>
        <end position="364"/>
    </location>
</feature>
<feature type="transmembrane region" description="Helical" evidence="5">
    <location>
        <begin position="215"/>
        <end position="234"/>
    </location>
</feature>
<reference evidence="7" key="1">
    <citation type="submission" date="2021-03" db="EMBL/GenBank/DDBJ databases">
        <title>Genome sequencing and assembly of Tianweitania sediminis.</title>
        <authorList>
            <person name="Chhetri G."/>
        </authorList>
    </citation>
    <scope>NUCLEOTIDE SEQUENCE</scope>
    <source>
        <strain evidence="7">Z8</strain>
    </source>
</reference>
<dbReference type="PANTHER" id="PTHR37422:SF23">
    <property type="entry name" value="TEICHURONIC ACID BIOSYNTHESIS PROTEIN TUAE"/>
    <property type="match status" value="1"/>
</dbReference>
<dbReference type="GO" id="GO:0016874">
    <property type="term" value="F:ligase activity"/>
    <property type="evidence" value="ECO:0007669"/>
    <property type="project" value="UniProtKB-KW"/>
</dbReference>
<dbReference type="Proteomes" id="UP000666240">
    <property type="component" value="Unassembled WGS sequence"/>
</dbReference>
<dbReference type="Pfam" id="PF04932">
    <property type="entry name" value="Wzy_C"/>
    <property type="match status" value="1"/>
</dbReference>
<name>A0A8J7ULQ5_9HYPH</name>
<evidence type="ECO:0000256" key="4">
    <source>
        <dbReference type="ARBA" id="ARBA00023136"/>
    </source>
</evidence>
<accession>A0A8J7ULQ5</accession>
<gene>
    <name evidence="7" type="ORF">J5Y06_21315</name>
</gene>
<evidence type="ECO:0000256" key="1">
    <source>
        <dbReference type="ARBA" id="ARBA00004141"/>
    </source>
</evidence>
<comment type="caution">
    <text evidence="7">The sequence shown here is derived from an EMBL/GenBank/DDBJ whole genome shotgun (WGS) entry which is preliminary data.</text>
</comment>
<keyword evidence="8" id="KW-1185">Reference proteome</keyword>
<protein>
    <submittedName>
        <fullName evidence="7">O-antigen ligase family protein</fullName>
    </submittedName>
</protein>
<evidence type="ECO:0000313" key="8">
    <source>
        <dbReference type="Proteomes" id="UP000666240"/>
    </source>
</evidence>
<evidence type="ECO:0000259" key="6">
    <source>
        <dbReference type="Pfam" id="PF04932"/>
    </source>
</evidence>
<keyword evidence="7" id="KW-0436">Ligase</keyword>
<feature type="transmembrane region" description="Helical" evidence="5">
    <location>
        <begin position="157"/>
        <end position="178"/>
    </location>
</feature>
<proteinExistence type="predicted"/>
<feature type="transmembrane region" description="Helical" evidence="5">
    <location>
        <begin position="382"/>
        <end position="404"/>
    </location>
</feature>